<dbReference type="AlphaFoldDB" id="A0A6A6VSS8"/>
<gene>
    <name evidence="7" type="ORF">EJ05DRAFT_504737</name>
</gene>
<feature type="region of interest" description="Disordered" evidence="5">
    <location>
        <begin position="816"/>
        <end position="895"/>
    </location>
</feature>
<keyword evidence="4" id="KW-0539">Nucleus</keyword>
<dbReference type="InterPro" id="IPR016197">
    <property type="entry name" value="Chromo-like_dom_sf"/>
</dbReference>
<dbReference type="RefSeq" id="XP_033596093.1">
    <property type="nucleotide sequence ID" value="XM_033747617.1"/>
</dbReference>
<dbReference type="Gene3D" id="2.40.50.40">
    <property type="match status" value="1"/>
</dbReference>
<sequence>MFLTSLASIVKLTINHESRIRQLERNRFASQTLSHDYSINVQTEHYGKLRWVVLTPGPSPQSVYSEPSRDGCGGSSESMMDLHSLASHEDIDWHHFEQHVSGLDDNCFSNLPQSYTQSSMDVAHHFYGNSDLNDFYGTLTPPYDSPQSRDQSIATEDTSEGFGTLTQYHPYYAWALDTSDVEHLHPHRADSCQPPDLGDPTLKASCAPVLKVEMFGPGYTQQPQRSSHSVSTPPEQYYSATTPGLQTSLDVYDPYPQRSARSQEELHFRAMADSDDERASQQIMSEHRQSVRSCIPPTDPLDATFSSSPLESTSSHGHLSRPAVTSPNQTQRPIAQHIKKGTGKVGLKVLKGRYGNMLCSSPSNDLFDDMSSGSALPLKLFPSLSVHTPLRRRKHVAVASPISEERAIEETIVEKFARAPVNVPIADSSIVNATTDDGSFGPITSDEDDGQFLVEEVLDRRSKLMADGCEHFEYLIKFVGYSAKYNEWIQADDLCADLRIKFNIEHAGLDFEGQNTLEKVSVDPEEDLLAAIERCGDPGIRIGSVALGEPDWDEMDLESTQRLAESAADGDMQMEDESAGEGTNKISRGKPQKSRKACKSDKQVKPSKPATNRGSFSAMERAVIQRRANQICRERGITAYEFKEAIQVKRYKAKSDVSEIWQSLISALPLRSRVSVQKYCRRQFNNAQRGANWTAEQDAILLEYVTEYNNSCGSSKNIPYAIIAERLQRRAEDCRDRYRDYLEYPDRRTDPWTAEEEARLLDVVENVIQFDIDYIKESGTWDASRYPREALERRINWDVVAKTMKTRNRLQCHPHWYTLKNGNTPRQRREKAKARKPAAERAEAESAAETDVASLNKHNRLSQATTLPPTDQSSPDAISAIGQPRHVRRKSSLEL</sequence>
<evidence type="ECO:0000256" key="1">
    <source>
        <dbReference type="ARBA" id="ARBA00004123"/>
    </source>
</evidence>
<dbReference type="CDD" id="cd00024">
    <property type="entry name" value="CD_CSD"/>
    <property type="match status" value="1"/>
</dbReference>
<keyword evidence="3" id="KW-0238">DNA-binding</keyword>
<dbReference type="CDD" id="cd00167">
    <property type="entry name" value="SANT"/>
    <property type="match status" value="2"/>
</dbReference>
<comment type="subcellular location">
    <subcellularLocation>
        <location evidence="1">Nucleus</location>
    </subcellularLocation>
</comment>
<dbReference type="PANTHER" id="PTHR46380">
    <property type="entry name" value="CYCLIN-D-BINDING MYB-LIKE TRANSCRIPTION FACTOR 1"/>
    <property type="match status" value="1"/>
</dbReference>
<dbReference type="InterPro" id="IPR000953">
    <property type="entry name" value="Chromo/chromo_shadow_dom"/>
</dbReference>
<dbReference type="GO" id="GO:0000976">
    <property type="term" value="F:transcription cis-regulatory region binding"/>
    <property type="evidence" value="ECO:0007669"/>
    <property type="project" value="TreeGrafter"/>
</dbReference>
<dbReference type="GeneID" id="54488671"/>
<feature type="compositionally biased region" description="Basic residues" evidence="5">
    <location>
        <begin position="826"/>
        <end position="836"/>
    </location>
</feature>
<feature type="compositionally biased region" description="Polar residues" evidence="5">
    <location>
        <begin position="861"/>
        <end position="876"/>
    </location>
</feature>
<feature type="compositionally biased region" description="Basic residues" evidence="5">
    <location>
        <begin position="885"/>
        <end position="895"/>
    </location>
</feature>
<feature type="compositionally biased region" description="Polar residues" evidence="5">
    <location>
        <begin position="219"/>
        <end position="247"/>
    </location>
</feature>
<dbReference type="GO" id="GO:0006338">
    <property type="term" value="P:chromatin remodeling"/>
    <property type="evidence" value="ECO:0007669"/>
    <property type="project" value="UniProtKB-ARBA"/>
</dbReference>
<dbReference type="Proteomes" id="UP000799437">
    <property type="component" value="Unassembled WGS sequence"/>
</dbReference>
<dbReference type="SMART" id="SM00298">
    <property type="entry name" value="CHROMO"/>
    <property type="match status" value="1"/>
</dbReference>
<feature type="compositionally biased region" description="Polar residues" evidence="5">
    <location>
        <begin position="323"/>
        <end position="333"/>
    </location>
</feature>
<dbReference type="GO" id="GO:0003700">
    <property type="term" value="F:DNA-binding transcription factor activity"/>
    <property type="evidence" value="ECO:0007669"/>
    <property type="project" value="TreeGrafter"/>
</dbReference>
<name>A0A6A6VSS8_9PEZI</name>
<evidence type="ECO:0000313" key="8">
    <source>
        <dbReference type="Proteomes" id="UP000799437"/>
    </source>
</evidence>
<dbReference type="Gene3D" id="1.10.10.60">
    <property type="entry name" value="Homeodomain-like"/>
    <property type="match status" value="2"/>
</dbReference>
<feature type="domain" description="Myb-like" evidence="6">
    <location>
        <begin position="685"/>
        <end position="742"/>
    </location>
</feature>
<evidence type="ECO:0000313" key="7">
    <source>
        <dbReference type="EMBL" id="KAF2753642.1"/>
    </source>
</evidence>
<dbReference type="OrthoDB" id="39591at2759"/>
<dbReference type="SUPFAM" id="SSF54160">
    <property type="entry name" value="Chromo domain-like"/>
    <property type="match status" value="1"/>
</dbReference>
<feature type="region of interest" description="Disordered" evidence="5">
    <location>
        <begin position="218"/>
        <end position="247"/>
    </location>
</feature>
<dbReference type="PANTHER" id="PTHR46380:SF2">
    <property type="entry name" value="CYCLIN-D-BINDING MYB-LIKE TRANSCRIPTION FACTOR 1"/>
    <property type="match status" value="1"/>
</dbReference>
<dbReference type="EMBL" id="ML996583">
    <property type="protein sequence ID" value="KAF2753642.1"/>
    <property type="molecule type" value="Genomic_DNA"/>
</dbReference>
<feature type="region of interest" description="Disordered" evidence="5">
    <location>
        <begin position="562"/>
        <end position="616"/>
    </location>
</feature>
<evidence type="ECO:0000256" key="3">
    <source>
        <dbReference type="ARBA" id="ARBA00023125"/>
    </source>
</evidence>
<dbReference type="GO" id="GO:0005634">
    <property type="term" value="C:nucleus"/>
    <property type="evidence" value="ECO:0007669"/>
    <property type="project" value="UniProtKB-SubCell"/>
</dbReference>
<dbReference type="InterPro" id="IPR009057">
    <property type="entry name" value="Homeodomain-like_sf"/>
</dbReference>
<feature type="compositionally biased region" description="Basic residues" evidence="5">
    <location>
        <begin position="587"/>
        <end position="597"/>
    </location>
</feature>
<dbReference type="InterPro" id="IPR051651">
    <property type="entry name" value="DMTF1_DNA-bind_reg"/>
</dbReference>
<feature type="region of interest" description="Disordered" evidence="5">
    <location>
        <begin position="288"/>
        <end position="335"/>
    </location>
</feature>
<evidence type="ECO:0000256" key="4">
    <source>
        <dbReference type="ARBA" id="ARBA00023242"/>
    </source>
</evidence>
<proteinExistence type="predicted"/>
<reference evidence="7" key="1">
    <citation type="journal article" date="2020" name="Stud. Mycol.">
        <title>101 Dothideomycetes genomes: a test case for predicting lifestyles and emergence of pathogens.</title>
        <authorList>
            <person name="Haridas S."/>
            <person name="Albert R."/>
            <person name="Binder M."/>
            <person name="Bloem J."/>
            <person name="Labutti K."/>
            <person name="Salamov A."/>
            <person name="Andreopoulos B."/>
            <person name="Baker S."/>
            <person name="Barry K."/>
            <person name="Bills G."/>
            <person name="Bluhm B."/>
            <person name="Cannon C."/>
            <person name="Castanera R."/>
            <person name="Culley D."/>
            <person name="Daum C."/>
            <person name="Ezra D."/>
            <person name="Gonzalez J."/>
            <person name="Henrissat B."/>
            <person name="Kuo A."/>
            <person name="Liang C."/>
            <person name="Lipzen A."/>
            <person name="Lutzoni F."/>
            <person name="Magnuson J."/>
            <person name="Mondo S."/>
            <person name="Nolan M."/>
            <person name="Ohm R."/>
            <person name="Pangilinan J."/>
            <person name="Park H.-J."/>
            <person name="Ramirez L."/>
            <person name="Alfaro M."/>
            <person name="Sun H."/>
            <person name="Tritt A."/>
            <person name="Yoshinaga Y."/>
            <person name="Zwiers L.-H."/>
            <person name="Turgeon B."/>
            <person name="Goodwin S."/>
            <person name="Spatafora J."/>
            <person name="Crous P."/>
            <person name="Grigoriev I."/>
        </authorList>
    </citation>
    <scope>NUCLEOTIDE SEQUENCE</scope>
    <source>
        <strain evidence="7">CBS 121739</strain>
    </source>
</reference>
<dbReference type="PROSITE" id="PS50090">
    <property type="entry name" value="MYB_LIKE"/>
    <property type="match status" value="2"/>
</dbReference>
<evidence type="ECO:0000256" key="5">
    <source>
        <dbReference type="SAM" id="MobiDB-lite"/>
    </source>
</evidence>
<comment type="subunit">
    <text evidence="2">Component of the NuA4 histone acetyltransferase complex.</text>
</comment>
<protein>
    <recommendedName>
        <fullName evidence="6">Myb-like domain-containing protein</fullName>
    </recommendedName>
</protein>
<keyword evidence="8" id="KW-1185">Reference proteome</keyword>
<feature type="compositionally biased region" description="Low complexity" evidence="5">
    <location>
        <begin position="306"/>
        <end position="315"/>
    </location>
</feature>
<dbReference type="SMART" id="SM00717">
    <property type="entry name" value="SANT"/>
    <property type="match status" value="2"/>
</dbReference>
<dbReference type="InterPro" id="IPR001005">
    <property type="entry name" value="SANT/Myb"/>
</dbReference>
<accession>A0A6A6VSS8</accession>
<feature type="domain" description="Myb-like" evidence="6">
    <location>
        <begin position="744"/>
        <end position="820"/>
    </location>
</feature>
<dbReference type="Pfam" id="PF13921">
    <property type="entry name" value="Myb_DNA-bind_6"/>
    <property type="match status" value="1"/>
</dbReference>
<evidence type="ECO:0000256" key="2">
    <source>
        <dbReference type="ARBA" id="ARBA00011353"/>
    </source>
</evidence>
<evidence type="ECO:0000259" key="6">
    <source>
        <dbReference type="PROSITE" id="PS50090"/>
    </source>
</evidence>
<dbReference type="SUPFAM" id="SSF46689">
    <property type="entry name" value="Homeodomain-like"/>
    <property type="match status" value="2"/>
</dbReference>
<organism evidence="7 8">
    <name type="scientific">Pseudovirgaria hyperparasitica</name>
    <dbReference type="NCBI Taxonomy" id="470096"/>
    <lineage>
        <taxon>Eukaryota</taxon>
        <taxon>Fungi</taxon>
        <taxon>Dikarya</taxon>
        <taxon>Ascomycota</taxon>
        <taxon>Pezizomycotina</taxon>
        <taxon>Dothideomycetes</taxon>
        <taxon>Dothideomycetes incertae sedis</taxon>
        <taxon>Acrospermales</taxon>
        <taxon>Acrospermaceae</taxon>
        <taxon>Pseudovirgaria</taxon>
    </lineage>
</organism>